<dbReference type="EMBL" id="MLJI01000002">
    <property type="protein sequence ID" value="ORM90250.1"/>
    <property type="molecule type" value="Genomic_DNA"/>
</dbReference>
<proteinExistence type="predicted"/>
<dbReference type="RefSeq" id="WP_084880064.1">
    <property type="nucleotide sequence ID" value="NZ_JAGGMY010000003.1"/>
</dbReference>
<protein>
    <submittedName>
        <fullName evidence="1">Uncharacterized protein</fullName>
    </submittedName>
</protein>
<organism evidence="1 2">
    <name type="scientific">Pantoea cypripedii</name>
    <name type="common">Pectobacterium cypripedii</name>
    <name type="synonym">Erwinia cypripedii</name>
    <dbReference type="NCBI Taxonomy" id="55209"/>
    <lineage>
        <taxon>Bacteria</taxon>
        <taxon>Pseudomonadati</taxon>
        <taxon>Pseudomonadota</taxon>
        <taxon>Gammaproteobacteria</taxon>
        <taxon>Enterobacterales</taxon>
        <taxon>Erwiniaceae</taxon>
        <taxon>Pantoea</taxon>
    </lineage>
</organism>
<dbReference type="Proteomes" id="UP000193749">
    <property type="component" value="Unassembled WGS sequence"/>
</dbReference>
<sequence length="73" mass="8459">MTENETSQLRKDVAALANSMCDLRATLNRLESCYSYQATFLMERLAGQTLRLINARFMEAYKEILVLDECFKD</sequence>
<evidence type="ECO:0000313" key="2">
    <source>
        <dbReference type="Proteomes" id="UP000193749"/>
    </source>
</evidence>
<comment type="caution">
    <text evidence="1">The sequence shown here is derived from an EMBL/GenBank/DDBJ whole genome shotgun (WGS) entry which is preliminary data.</text>
</comment>
<name>A0A1X1EMR8_PANCY</name>
<dbReference type="AlphaFoldDB" id="A0A1X1EMR8"/>
<evidence type="ECO:0000313" key="1">
    <source>
        <dbReference type="EMBL" id="ORM90250.1"/>
    </source>
</evidence>
<accession>A0A1X1EMR8</accession>
<reference evidence="1 2" key="1">
    <citation type="journal article" date="2017" name="Antonie Van Leeuwenhoek">
        <title>Phylogenomic resolution of the bacterial genus Pantoea and its relationship with Erwinia and Tatumella.</title>
        <authorList>
            <person name="Palmer M."/>
            <person name="Steenkamp E.T."/>
            <person name="Coetzee M.P."/>
            <person name="Chan W.Y."/>
            <person name="van Zyl E."/>
            <person name="De Maayer P."/>
            <person name="Coutinho T.A."/>
            <person name="Blom J."/>
            <person name="Smits T.H."/>
            <person name="Duffy B."/>
            <person name="Venter S.N."/>
        </authorList>
    </citation>
    <scope>NUCLEOTIDE SEQUENCE [LARGE SCALE GENOMIC DNA]</scope>
    <source>
        <strain evidence="1 2">LMG 2657</strain>
    </source>
</reference>
<dbReference type="OrthoDB" id="6548218at2"/>
<keyword evidence="2" id="KW-1185">Reference proteome</keyword>
<gene>
    <name evidence="1" type="ORF">HA50_27350</name>
</gene>